<organism evidence="2 3">
    <name type="scientific">Segatella oulorum</name>
    <dbReference type="NCBI Taxonomy" id="28136"/>
    <lineage>
        <taxon>Bacteria</taxon>
        <taxon>Pseudomonadati</taxon>
        <taxon>Bacteroidota</taxon>
        <taxon>Bacteroidia</taxon>
        <taxon>Bacteroidales</taxon>
        <taxon>Prevotellaceae</taxon>
        <taxon>Segatella</taxon>
    </lineage>
</organism>
<evidence type="ECO:0000256" key="1">
    <source>
        <dbReference type="SAM" id="MobiDB-lite"/>
    </source>
</evidence>
<dbReference type="EMBL" id="FUXK01000005">
    <property type="protein sequence ID" value="SJZ59705.1"/>
    <property type="molecule type" value="Genomic_DNA"/>
</dbReference>
<feature type="non-terminal residue" evidence="2">
    <location>
        <position position="161"/>
    </location>
</feature>
<proteinExistence type="predicted"/>
<accession>A0A1T4LYG3</accession>
<feature type="region of interest" description="Disordered" evidence="1">
    <location>
        <begin position="1"/>
        <end position="28"/>
    </location>
</feature>
<dbReference type="AlphaFoldDB" id="A0A1T4LYG3"/>
<evidence type="ECO:0000313" key="2">
    <source>
        <dbReference type="EMBL" id="SJZ59705.1"/>
    </source>
</evidence>
<gene>
    <name evidence="2" type="ORF">SAMN02745202_00559</name>
</gene>
<feature type="compositionally biased region" description="Polar residues" evidence="1">
    <location>
        <begin position="1"/>
        <end position="13"/>
    </location>
</feature>
<protein>
    <submittedName>
        <fullName evidence="2">Uncharacterized protein</fullName>
    </submittedName>
</protein>
<evidence type="ECO:0000313" key="3">
    <source>
        <dbReference type="Proteomes" id="UP000190065"/>
    </source>
</evidence>
<reference evidence="2 3" key="1">
    <citation type="submission" date="2017-02" db="EMBL/GenBank/DDBJ databases">
        <authorList>
            <person name="Peterson S.W."/>
        </authorList>
    </citation>
    <scope>NUCLEOTIDE SEQUENCE [LARGE SCALE GENOMIC DNA]</scope>
    <source>
        <strain evidence="2 3">ATCC 43324</strain>
    </source>
</reference>
<feature type="region of interest" description="Disordered" evidence="1">
    <location>
        <begin position="78"/>
        <end position="121"/>
    </location>
</feature>
<dbReference type="Proteomes" id="UP000190065">
    <property type="component" value="Unassembled WGS sequence"/>
</dbReference>
<name>A0A1T4LYG3_9BACT</name>
<sequence length="161" mass="18340">MCTVFTNQQTKPPTRNLPKRNRRGGACVPARTSARRRFHTKNTHILRGDFNDGCALAGRHGRAHRHRPYPLHHIFPHNPHKQNNHLCAIHPNETNRPTRNPPKRNQPPTRNPSNGISRPRAIYPNEINYSTRIYPNEIVGAVPVCPPKRPRSGVSIPKIHA</sequence>